<evidence type="ECO:0000313" key="2">
    <source>
        <dbReference type="Proteomes" id="UP000007599"/>
    </source>
</evidence>
<dbReference type="STRING" id="1094466.KQS_11200"/>
<dbReference type="Proteomes" id="UP000007599">
    <property type="component" value="Chromosome I"/>
</dbReference>
<organism evidence="1 2">
    <name type="scientific">Flavobacterium indicum (strain DSM 17447 / CIP 109464 / GPTSA100-9)</name>
    <dbReference type="NCBI Taxonomy" id="1094466"/>
    <lineage>
        <taxon>Bacteria</taxon>
        <taxon>Pseudomonadati</taxon>
        <taxon>Bacteroidota</taxon>
        <taxon>Flavobacteriia</taxon>
        <taxon>Flavobacteriales</taxon>
        <taxon>Flavobacteriaceae</taxon>
        <taxon>Flavobacterium</taxon>
    </lineage>
</organism>
<protein>
    <submittedName>
        <fullName evidence="1">Uncharacterized protein</fullName>
    </submittedName>
</protein>
<name>H8XPU6_FLAIG</name>
<dbReference type="OrthoDB" id="1494722at2"/>
<dbReference type="eggNOG" id="ENOG50301KK">
    <property type="taxonomic scope" value="Bacteria"/>
</dbReference>
<dbReference type="AlphaFoldDB" id="H8XPU6"/>
<gene>
    <name evidence="1" type="ordered locus">KQS_11200</name>
</gene>
<accession>H8XPU6</accession>
<proteinExistence type="predicted"/>
<keyword evidence="2" id="KW-1185">Reference proteome</keyword>
<reference evidence="1 2" key="1">
    <citation type="journal article" date="2012" name="J. Bacteriol.">
        <title>Complete Genome Sequence of Flavobacterium indicum GPSTA100-9T, Isolated from Warm Spring Water.</title>
        <authorList>
            <person name="Barbier P."/>
            <person name="Houel A."/>
            <person name="Loux V."/>
            <person name="Poulain J."/>
            <person name="Bernardet J.F."/>
            <person name="Touchon M."/>
            <person name="Duchaud E."/>
        </authorList>
    </citation>
    <scope>NUCLEOTIDE SEQUENCE [LARGE SCALE GENOMIC DNA]</scope>
    <source>
        <strain evidence="2">DSM 17447 / CIP 109464 / GPTSA100-9</strain>
    </source>
</reference>
<sequence>MKKISVNKLAEYLKADSVRRRRIIEDQKEPMDFIAIRYADARKAMINFVIKDFNKSIIESEIEKLSSKINENDFQENDVKTSIEALNCFLNIELPQELLKFKRVKSNKKYVLKVKDLNININPDVLIKGTIKNKPFIGGIKFNIVKGHKLNDDDRKNVATLIHQVLEEQSKDTPNLNFCISIDVFNMTFDNAPKSYKTRRKQIEYACDELGIIWDSI</sequence>
<reference evidence="2" key="2">
    <citation type="submission" date="2012-03" db="EMBL/GenBank/DDBJ databases">
        <title>Complete genome sequence of Flavobacterium indicum GPTSA100-9T, isolated from warm spring water.</title>
        <authorList>
            <person name="Barbier P."/>
            <person name="Houel A."/>
            <person name="Loux V."/>
            <person name="Poulain J."/>
            <person name="Bernardet J.-F."/>
            <person name="Touchon M."/>
            <person name="Duchaud E."/>
        </authorList>
    </citation>
    <scope>NUCLEOTIDE SEQUENCE [LARGE SCALE GENOMIC DNA]</scope>
    <source>
        <strain evidence="2">DSM 17447 / CIP 109464 / GPTSA100-9</strain>
    </source>
</reference>
<dbReference type="RefSeq" id="WP_014389280.1">
    <property type="nucleotide sequence ID" value="NC_017025.1"/>
</dbReference>
<evidence type="ECO:0000313" key="1">
    <source>
        <dbReference type="EMBL" id="CCG54162.1"/>
    </source>
</evidence>
<dbReference type="PATRIC" id="fig|1094466.5.peg.2196"/>
<dbReference type="EMBL" id="HE774682">
    <property type="protein sequence ID" value="CCG54162.1"/>
    <property type="molecule type" value="Genomic_DNA"/>
</dbReference>
<dbReference type="HOGENOM" id="CLU_1270745_0_0_10"/>
<dbReference type="KEGG" id="fin:KQS_11200"/>